<gene>
    <name evidence="2" type="ORF">SSLN_LOCUS14758</name>
</gene>
<dbReference type="InterPro" id="IPR036866">
    <property type="entry name" value="RibonucZ/Hydroxyglut_hydro"/>
</dbReference>
<evidence type="ECO:0000259" key="1">
    <source>
        <dbReference type="SMART" id="SM00849"/>
    </source>
</evidence>
<dbReference type="GO" id="GO:0044550">
    <property type="term" value="P:secondary metabolite biosynthetic process"/>
    <property type="evidence" value="ECO:0007669"/>
    <property type="project" value="TreeGrafter"/>
</dbReference>
<dbReference type="OrthoDB" id="17458at2759"/>
<name>A0A183TE60_SCHSO</name>
<proteinExistence type="predicted"/>
<dbReference type="SMART" id="SM00849">
    <property type="entry name" value="Lactamase_B"/>
    <property type="match status" value="1"/>
</dbReference>
<dbReference type="SUPFAM" id="SSF56281">
    <property type="entry name" value="Metallo-hydrolase/oxidoreductase"/>
    <property type="match status" value="1"/>
</dbReference>
<evidence type="ECO:0000313" key="3">
    <source>
        <dbReference type="Proteomes" id="UP000275846"/>
    </source>
</evidence>
<keyword evidence="3" id="KW-1185">Reference proteome</keyword>
<dbReference type="PANTHER" id="PTHR23131:SF0">
    <property type="entry name" value="ENDORIBONUCLEASE LACTB2"/>
    <property type="match status" value="1"/>
</dbReference>
<reference evidence="4" key="1">
    <citation type="submission" date="2016-06" db="UniProtKB">
        <authorList>
            <consortium name="WormBaseParasite"/>
        </authorList>
    </citation>
    <scope>IDENTIFICATION</scope>
</reference>
<reference evidence="2 3" key="2">
    <citation type="submission" date="2018-11" db="EMBL/GenBank/DDBJ databases">
        <authorList>
            <consortium name="Pathogen Informatics"/>
        </authorList>
    </citation>
    <scope>NUCLEOTIDE SEQUENCE [LARGE SCALE GENOMIC DNA]</scope>
    <source>
        <strain evidence="2 3">NST_G2</strain>
    </source>
</reference>
<dbReference type="InterPro" id="IPR001279">
    <property type="entry name" value="Metallo-B-lactamas"/>
</dbReference>
<dbReference type="EMBL" id="UYSU01039286">
    <property type="protein sequence ID" value="VDM01144.1"/>
    <property type="molecule type" value="Genomic_DNA"/>
</dbReference>
<dbReference type="WBParaSite" id="SSLN_0001531601-mRNA-1">
    <property type="protein sequence ID" value="SSLN_0001531601-mRNA-1"/>
    <property type="gene ID" value="SSLN_0001531601"/>
</dbReference>
<feature type="domain" description="Metallo-beta-lactamase" evidence="1">
    <location>
        <begin position="31"/>
        <end position="219"/>
    </location>
</feature>
<accession>A0A183TE60</accession>
<evidence type="ECO:0000313" key="2">
    <source>
        <dbReference type="EMBL" id="VDM01144.1"/>
    </source>
</evidence>
<evidence type="ECO:0000313" key="4">
    <source>
        <dbReference type="WBParaSite" id="SSLN_0001531601-mRNA-1"/>
    </source>
</evidence>
<dbReference type="Gene3D" id="3.60.15.10">
    <property type="entry name" value="Ribonuclease Z/Hydroxyacylglutathione hydrolase-like"/>
    <property type="match status" value="1"/>
</dbReference>
<dbReference type="Proteomes" id="UP000275846">
    <property type="component" value="Unassembled WGS sequence"/>
</dbReference>
<sequence>MRLPKLPNVTQLNPLVTRILGQNAGLSTLQGTNSYLVGFPGFSRILIDTTSAGTCLPIYLNILEAELRRNRTSNSQPPLAAILLTHWHPDHSAAVSSDLVRNIHISSDASPVPVYKCAGGPCLKSLEFYSGPVKPMVEGQTFSIPVPLSSQDDFASETPNLTVLSTPGHTMDHTCLLLRANGVPLCLFTGDLILGTYRVFLKIMLSGQLMQNPSIYPAHGEVVGDALAKVTEYIQHRHQRIRKVRFVVPRSLARAATNNLRQALFWLSSHPGSPHRRIYVRSGPRENRKDPQYLCEYVQLAVDEFYKCPSGNVSALVASDWDWMWCKS</sequence>
<dbReference type="InterPro" id="IPR050662">
    <property type="entry name" value="Sec-metab_biosynth-thioest"/>
</dbReference>
<dbReference type="STRING" id="70667.A0A183TE60"/>
<protein>
    <submittedName>
        <fullName evidence="4">Lactamase_B domain-containing protein</fullName>
    </submittedName>
</protein>
<dbReference type="PANTHER" id="PTHR23131">
    <property type="entry name" value="ENDORIBONUCLEASE LACTB2"/>
    <property type="match status" value="1"/>
</dbReference>
<organism evidence="4">
    <name type="scientific">Schistocephalus solidus</name>
    <name type="common">Tapeworm</name>
    <dbReference type="NCBI Taxonomy" id="70667"/>
    <lineage>
        <taxon>Eukaryota</taxon>
        <taxon>Metazoa</taxon>
        <taxon>Spiralia</taxon>
        <taxon>Lophotrochozoa</taxon>
        <taxon>Platyhelminthes</taxon>
        <taxon>Cestoda</taxon>
        <taxon>Eucestoda</taxon>
        <taxon>Diphyllobothriidea</taxon>
        <taxon>Diphyllobothriidae</taxon>
        <taxon>Schistocephalus</taxon>
    </lineage>
</organism>
<dbReference type="Pfam" id="PF00753">
    <property type="entry name" value="Lactamase_B"/>
    <property type="match status" value="1"/>
</dbReference>
<dbReference type="AlphaFoldDB" id="A0A183TE60"/>